<dbReference type="Pfam" id="PF00497">
    <property type="entry name" value="SBP_bac_3"/>
    <property type="match status" value="1"/>
</dbReference>
<sequence>MRPLTFVRRVLSALALLALAAGAWAQTGTLDKIKRTGTIALGHREASIPFSYIGDNRQPAGYSVELCQRVAESVKRELGLADLQVKWVLVTPGDRVDKLNRGEIDLECGSTTNTLSRQQQVSFSLLTFADGGSLLMKIDSGLDSLDDMNGRKVGVVPGTTTERNLADALARARVKAETVKLKDHAEGLAAVLDGRIDAYASDRVILVGLVLGSGNQQRLRLSQGMYSYEPYALMLRRNDSAFRLAVNRELARLYRTEEIYAIYERWLGVLGAPGPLLKSLYFLNGLPE</sequence>
<dbReference type="KEGG" id="ddz:DSYM_30370"/>
<evidence type="ECO:0000256" key="3">
    <source>
        <dbReference type="ARBA" id="ARBA00022729"/>
    </source>
</evidence>
<dbReference type="InterPro" id="IPR051455">
    <property type="entry name" value="Bact_solute-bind_prot3"/>
</dbReference>
<dbReference type="SUPFAM" id="SSF53850">
    <property type="entry name" value="Periplasmic binding protein-like II"/>
    <property type="match status" value="1"/>
</dbReference>
<name>A0A809R6M1_9PROT</name>
<evidence type="ECO:0000259" key="5">
    <source>
        <dbReference type="SMART" id="SM00062"/>
    </source>
</evidence>
<dbReference type="GO" id="GO:0005576">
    <property type="term" value="C:extracellular region"/>
    <property type="evidence" value="ECO:0007669"/>
    <property type="project" value="TreeGrafter"/>
</dbReference>
<evidence type="ECO:0000256" key="1">
    <source>
        <dbReference type="ARBA" id="ARBA00010333"/>
    </source>
</evidence>
<proteinExistence type="inferred from homology"/>
<reference evidence="6" key="1">
    <citation type="journal article" name="DNA Res.">
        <title>The physiological potential of anammox bacteria as revealed by their core genome structure.</title>
        <authorList>
            <person name="Okubo T."/>
            <person name="Toyoda A."/>
            <person name="Fukuhara K."/>
            <person name="Uchiyama I."/>
            <person name="Harigaya Y."/>
            <person name="Kuroiwa M."/>
            <person name="Suzuki T."/>
            <person name="Murakami Y."/>
            <person name="Suwa Y."/>
            <person name="Takami H."/>
        </authorList>
    </citation>
    <scope>NUCLEOTIDE SEQUENCE</scope>
    <source>
        <strain evidence="6">317325-3</strain>
    </source>
</reference>
<protein>
    <submittedName>
        <fullName evidence="6">Substrate-binding domain of ABC aspartate-glutamate transporter</fullName>
    </submittedName>
</protein>
<gene>
    <name evidence="6" type="ORF">DSYM_30370</name>
</gene>
<feature type="signal peptide" evidence="4">
    <location>
        <begin position="1"/>
        <end position="25"/>
    </location>
</feature>
<evidence type="ECO:0000256" key="2">
    <source>
        <dbReference type="ARBA" id="ARBA00022448"/>
    </source>
</evidence>
<dbReference type="GO" id="GO:0030288">
    <property type="term" value="C:outer membrane-bounded periplasmic space"/>
    <property type="evidence" value="ECO:0007669"/>
    <property type="project" value="TreeGrafter"/>
</dbReference>
<dbReference type="GO" id="GO:0006865">
    <property type="term" value="P:amino acid transport"/>
    <property type="evidence" value="ECO:0007669"/>
    <property type="project" value="TreeGrafter"/>
</dbReference>
<dbReference type="Proteomes" id="UP000662914">
    <property type="component" value="Chromosome"/>
</dbReference>
<keyword evidence="3 4" id="KW-0732">Signal</keyword>
<comment type="similarity">
    <text evidence="1">Belongs to the bacterial solute-binding protein 3 family.</text>
</comment>
<dbReference type="CDD" id="cd13688">
    <property type="entry name" value="PBP2_GltI_DEBP"/>
    <property type="match status" value="1"/>
</dbReference>
<feature type="chain" id="PRO_5035170363" evidence="4">
    <location>
        <begin position="26"/>
        <end position="288"/>
    </location>
</feature>
<dbReference type="EMBL" id="AP021857">
    <property type="protein sequence ID" value="BBO22338.1"/>
    <property type="molecule type" value="Genomic_DNA"/>
</dbReference>
<evidence type="ECO:0000313" key="7">
    <source>
        <dbReference type="Proteomes" id="UP000662914"/>
    </source>
</evidence>
<evidence type="ECO:0000256" key="4">
    <source>
        <dbReference type="SAM" id="SignalP"/>
    </source>
</evidence>
<dbReference type="PANTHER" id="PTHR30085:SF2">
    <property type="entry name" value="GLUTAMATE_ASPARTATE IMPORT SOLUTE-BINDING PROTEIN"/>
    <property type="match status" value="1"/>
</dbReference>
<dbReference type="SMART" id="SM00062">
    <property type="entry name" value="PBPb"/>
    <property type="match status" value="1"/>
</dbReference>
<dbReference type="Gene3D" id="3.40.190.10">
    <property type="entry name" value="Periplasmic binding protein-like II"/>
    <property type="match status" value="2"/>
</dbReference>
<organism evidence="6 7">
    <name type="scientific">Candidatus Desulfobacillus denitrificans</name>
    <dbReference type="NCBI Taxonomy" id="2608985"/>
    <lineage>
        <taxon>Bacteria</taxon>
        <taxon>Pseudomonadati</taxon>
        <taxon>Pseudomonadota</taxon>
        <taxon>Betaproteobacteria</taxon>
        <taxon>Candidatus Desulfobacillus</taxon>
    </lineage>
</organism>
<keyword evidence="2" id="KW-0813">Transport</keyword>
<dbReference type="AlphaFoldDB" id="A0A809R6M1"/>
<accession>A0A809R6M1</accession>
<evidence type="ECO:0000313" key="6">
    <source>
        <dbReference type="EMBL" id="BBO22338.1"/>
    </source>
</evidence>
<dbReference type="PANTHER" id="PTHR30085">
    <property type="entry name" value="AMINO ACID ABC TRANSPORTER PERMEASE"/>
    <property type="match status" value="1"/>
</dbReference>
<dbReference type="InterPro" id="IPR001638">
    <property type="entry name" value="Solute-binding_3/MltF_N"/>
</dbReference>
<feature type="domain" description="Solute-binding protein family 3/N-terminal" evidence="5">
    <location>
        <begin position="38"/>
        <end position="270"/>
    </location>
</feature>